<dbReference type="AlphaFoldDB" id="A9U0B3"/>
<dbReference type="InterPro" id="IPR006912">
    <property type="entry name" value="Harbinger_derived_prot"/>
</dbReference>
<proteinExistence type="predicted"/>
<dbReference type="EMBL" id="DS545284">
    <property type="protein sequence ID" value="EDQ50905.1"/>
    <property type="molecule type" value="Genomic_DNA"/>
</dbReference>
<evidence type="ECO:0000313" key="1">
    <source>
        <dbReference type="EMBL" id="EDQ50905.1"/>
    </source>
</evidence>
<gene>
    <name evidence="1" type="ORF">PHYPADRAFT_153728</name>
</gene>
<sequence>FGVLEVYFRIICNSCCQWNIDTTVDIMFACYSLHNIILEDGCDMLSIKNIITWLVDKNFLITGYK</sequence>
<feature type="non-terminal residue" evidence="1">
    <location>
        <position position="1"/>
    </location>
</feature>
<dbReference type="Pfam" id="PF04827">
    <property type="entry name" value="Plant_tran"/>
    <property type="match status" value="1"/>
</dbReference>
<organism>
    <name type="scientific">Physcomitrium patens</name>
    <name type="common">Spreading-leaved earth moss</name>
    <name type="synonym">Physcomitrella patens</name>
    <dbReference type="NCBI Taxonomy" id="3218"/>
    <lineage>
        <taxon>Eukaryota</taxon>
        <taxon>Viridiplantae</taxon>
        <taxon>Streptophyta</taxon>
        <taxon>Embryophyta</taxon>
        <taxon>Bryophyta</taxon>
        <taxon>Bryophytina</taxon>
        <taxon>Bryopsida</taxon>
        <taxon>Funariidae</taxon>
        <taxon>Funariales</taxon>
        <taxon>Funariaceae</taxon>
        <taxon>Physcomitrium</taxon>
    </lineage>
</organism>
<name>A9U0B3_PHYPA</name>
<accession>A9U0B3</accession>
<reference evidence="1" key="1">
    <citation type="journal article" date="2008" name="Science">
        <title>The Physcomitrella genome reveals evolutionary insights into the conquest of land by plants.</title>
        <authorList>
            <person name="Rensing S."/>
            <person name="Lang D."/>
            <person name="Zimmer A."/>
            <person name="Terry A."/>
            <person name="Salamov A."/>
            <person name="Shapiro H."/>
            <person name="Nishiyama T."/>
            <person name="Perroud P.-F."/>
            <person name="Lindquist E."/>
            <person name="Kamisugi Y."/>
            <person name="Tanahashi T."/>
            <person name="Sakakibara K."/>
            <person name="Fujita T."/>
            <person name="Oishi K."/>
            <person name="Shin-I T."/>
            <person name="Kuroki Y."/>
            <person name="Toyoda A."/>
            <person name="Suzuki Y."/>
            <person name="Hashimoto A."/>
            <person name="Yamaguchi K."/>
            <person name="Sugano A."/>
            <person name="Kohara Y."/>
            <person name="Fujiyama A."/>
            <person name="Anterola A."/>
            <person name="Aoki S."/>
            <person name="Ashton N."/>
            <person name="Barbazuk W.B."/>
            <person name="Barker E."/>
            <person name="Bennetzen J."/>
            <person name="Bezanilla M."/>
            <person name="Blankenship R."/>
            <person name="Cho S.H."/>
            <person name="Dutcher S."/>
            <person name="Estelle M."/>
            <person name="Fawcett J.A."/>
            <person name="Gundlach H."/>
            <person name="Hanada K."/>
            <person name="Heyl A."/>
            <person name="Hicks K.A."/>
            <person name="Hugh J."/>
            <person name="Lohr M."/>
            <person name="Mayer K."/>
            <person name="Melkozernov A."/>
            <person name="Murata T."/>
            <person name="Nelson D."/>
            <person name="Pils B."/>
            <person name="Prigge M."/>
            <person name="Reiss B."/>
            <person name="Renner T."/>
            <person name="Rombauts S."/>
            <person name="Rushton P."/>
            <person name="Sanderfoot A."/>
            <person name="Schween G."/>
            <person name="Shiu S.-H."/>
            <person name="Stueber K."/>
            <person name="Theodoulou F.L."/>
            <person name="Tu H."/>
            <person name="Van de Peer Y."/>
            <person name="Verrier P.J."/>
            <person name="Waters E."/>
            <person name="Wood A."/>
            <person name="Yang L."/>
            <person name="Cove D."/>
            <person name="Cuming A."/>
            <person name="Hasebe M."/>
            <person name="Lucas S."/>
            <person name="Mishler D.B."/>
            <person name="Reski R."/>
            <person name="Grigoriev I."/>
            <person name="Quatrano R.S."/>
            <person name="Boore J.L."/>
        </authorList>
    </citation>
    <scope>NUCLEOTIDE SEQUENCE [LARGE SCALE GENOMIC DNA]</scope>
</reference>
<protein>
    <submittedName>
        <fullName evidence="1">Predicted protein</fullName>
    </submittedName>
</protein>